<feature type="transmembrane region" description="Helical" evidence="1">
    <location>
        <begin position="21"/>
        <end position="42"/>
    </location>
</feature>
<sequence>MLAYKAISKALENKKDFKFILNLEFTFISVFSYLAFIVTFPIHCNCIFKRKTRLTLLHKHFFLYLDDDKLFYKLHGLKPPLVLFEMRKFY</sequence>
<proteinExistence type="predicted"/>
<keyword evidence="1" id="KW-0472">Membrane</keyword>
<evidence type="ECO:0000256" key="1">
    <source>
        <dbReference type="SAM" id="Phobius"/>
    </source>
</evidence>
<accession>A0AAE6IYJ5</accession>
<dbReference type="EMBL" id="CP043435">
    <property type="protein sequence ID" value="QEL44829.1"/>
    <property type="molecule type" value="Genomic_DNA"/>
</dbReference>
<evidence type="ECO:0000313" key="3">
    <source>
        <dbReference type="Proteomes" id="UP000322035"/>
    </source>
</evidence>
<name>A0AAE6IYJ5_CAMFE</name>
<reference evidence="2 3" key="1">
    <citation type="submission" date="2019-08" db="EMBL/GenBank/DDBJ databases">
        <title>Complete genomes of the Campylobacter fetus subsp. venerealis, Campylobacter lari subsp. concheus, Campylobacter sputorum bv. sputorum and Campylobacter volucris type strains.</title>
        <authorList>
            <person name="Miller W.G."/>
            <person name="Yee E."/>
        </authorList>
    </citation>
    <scope>NUCLEOTIDE SEQUENCE [LARGE SCALE GENOMIC DNA]</scope>
    <source>
        <strain evidence="2 3">NCTC 10354</strain>
    </source>
</reference>
<dbReference type="Proteomes" id="UP000322035">
    <property type="component" value="Chromosome"/>
</dbReference>
<evidence type="ECO:0000313" key="2">
    <source>
        <dbReference type="EMBL" id="QEL44829.1"/>
    </source>
</evidence>
<protein>
    <submittedName>
        <fullName evidence="2">Uncharacterized protein</fullName>
    </submittedName>
</protein>
<dbReference type="AlphaFoldDB" id="A0AAE6IYJ5"/>
<organism evidence="2 3">
    <name type="scientific">Campylobacter fetus subsp. venerealis NCTC 10354</name>
    <dbReference type="NCBI Taxonomy" id="983328"/>
    <lineage>
        <taxon>Bacteria</taxon>
        <taxon>Pseudomonadati</taxon>
        <taxon>Campylobacterota</taxon>
        <taxon>Epsilonproteobacteria</taxon>
        <taxon>Campylobacterales</taxon>
        <taxon>Campylobacteraceae</taxon>
        <taxon>Campylobacter</taxon>
        <taxon>Campylobacter fetus subsp. venerealis bv. venerealis</taxon>
    </lineage>
</organism>
<keyword evidence="1" id="KW-1133">Transmembrane helix</keyword>
<gene>
    <name evidence="2" type="ORF">CFVT_0876</name>
</gene>
<keyword evidence="1" id="KW-0812">Transmembrane</keyword>